<sequence>MKPVITPVILLILFLASCTPPSPQEKPGSRTITDMAGRTMIVPGTISRIYVNRPGSILLYAIDPKLIVNRSFNFTPEAARFLSEEYLALPHTEGSAEEILNLGPDLILTFFDINPGSIDEADKLAERTGIPVYLASLALEDYPEVFRRLGRLLDRQEQTDRMQRFIDEHVDPVLEQATTIDEAGKLSVYYAEGDRGLHTDPAGSIHSRLIDMTGGVNAADIDVVSRKGLSEVSMEQLIMWDPDIVLVWAGLGTMTPTMEHIQNDPLWSRLRASQNDRIYQVPYLPFGWFDRPASINRLLGIPWLADLLYPDLYGIDIEDVVAQYFRVFYHYELDSEETQTLLNP</sequence>
<evidence type="ECO:0000259" key="1">
    <source>
        <dbReference type="PROSITE" id="PS50983"/>
    </source>
</evidence>
<dbReference type="Gene3D" id="3.40.50.1980">
    <property type="entry name" value="Nitrogenase molybdenum iron protein domain"/>
    <property type="match status" value="2"/>
</dbReference>
<dbReference type="GO" id="GO:0071281">
    <property type="term" value="P:cellular response to iron ion"/>
    <property type="evidence" value="ECO:0007669"/>
    <property type="project" value="TreeGrafter"/>
</dbReference>
<dbReference type="PANTHER" id="PTHR30535">
    <property type="entry name" value="VITAMIN B12-BINDING PROTEIN"/>
    <property type="match status" value="1"/>
</dbReference>
<organism evidence="2">
    <name type="scientific">Prosthecochloris aestuarii</name>
    <dbReference type="NCBI Taxonomy" id="1102"/>
    <lineage>
        <taxon>Bacteria</taxon>
        <taxon>Pseudomonadati</taxon>
        <taxon>Chlorobiota</taxon>
        <taxon>Chlorobiia</taxon>
        <taxon>Chlorobiales</taxon>
        <taxon>Chlorobiaceae</taxon>
        <taxon>Prosthecochloris</taxon>
    </lineage>
</organism>
<dbReference type="Gene3D" id="1.20.58.2180">
    <property type="match status" value="1"/>
</dbReference>
<dbReference type="SUPFAM" id="SSF53807">
    <property type="entry name" value="Helical backbone' metal receptor"/>
    <property type="match status" value="1"/>
</dbReference>
<comment type="caution">
    <text evidence="2">The sequence shown here is derived from an EMBL/GenBank/DDBJ whole genome shotgun (WGS) entry which is preliminary data.</text>
</comment>
<dbReference type="PANTHER" id="PTHR30535:SF34">
    <property type="entry name" value="MOLYBDATE-BINDING PROTEIN MOLA"/>
    <property type="match status" value="1"/>
</dbReference>
<dbReference type="EMBL" id="DSBW01000211">
    <property type="protein sequence ID" value="HED31872.1"/>
    <property type="molecule type" value="Genomic_DNA"/>
</dbReference>
<dbReference type="PROSITE" id="PS50983">
    <property type="entry name" value="FE_B12_PBP"/>
    <property type="match status" value="1"/>
</dbReference>
<name>A0A831SNJ3_PROAE</name>
<dbReference type="InterPro" id="IPR050902">
    <property type="entry name" value="ABC_Transporter_SBP"/>
</dbReference>
<dbReference type="PROSITE" id="PS51257">
    <property type="entry name" value="PROKAR_LIPOPROTEIN"/>
    <property type="match status" value="1"/>
</dbReference>
<accession>A0A831SNJ3</accession>
<feature type="domain" description="Fe/B12 periplasmic-binding" evidence="1">
    <location>
        <begin position="45"/>
        <end position="312"/>
    </location>
</feature>
<evidence type="ECO:0000313" key="2">
    <source>
        <dbReference type="EMBL" id="HED31872.1"/>
    </source>
</evidence>
<gene>
    <name evidence="2" type="ORF">ENN50_09410</name>
</gene>
<dbReference type="Proteomes" id="UP000886335">
    <property type="component" value="Unassembled WGS sequence"/>
</dbReference>
<dbReference type="AlphaFoldDB" id="A0A831SNJ3"/>
<reference evidence="2" key="1">
    <citation type="journal article" date="2020" name="mSystems">
        <title>Genome- and Community-Level Interaction Insights into Carbon Utilization and Element Cycling Functions of Hydrothermarchaeota in Hydrothermal Sediment.</title>
        <authorList>
            <person name="Zhou Z."/>
            <person name="Liu Y."/>
            <person name="Xu W."/>
            <person name="Pan J."/>
            <person name="Luo Z.H."/>
            <person name="Li M."/>
        </authorList>
    </citation>
    <scope>NUCLEOTIDE SEQUENCE [LARGE SCALE GENOMIC DNA]</scope>
    <source>
        <strain evidence="2">SpSt-1181</strain>
    </source>
</reference>
<dbReference type="Pfam" id="PF01497">
    <property type="entry name" value="Peripla_BP_2"/>
    <property type="match status" value="1"/>
</dbReference>
<protein>
    <submittedName>
        <fullName evidence="2">ABC transporter substrate-binding protein</fullName>
    </submittedName>
</protein>
<dbReference type="InterPro" id="IPR002491">
    <property type="entry name" value="ABC_transptr_periplasmic_BD"/>
</dbReference>
<proteinExistence type="predicted"/>